<dbReference type="STRING" id="1400863.BN873_470123"/>
<organism evidence="1 2">
    <name type="scientific">Candidatus Competibacter denitrificans Run_A_D11</name>
    <dbReference type="NCBI Taxonomy" id="1400863"/>
    <lineage>
        <taxon>Bacteria</taxon>
        <taxon>Pseudomonadati</taxon>
        <taxon>Pseudomonadota</taxon>
        <taxon>Gammaproteobacteria</taxon>
        <taxon>Candidatus Competibacteraceae</taxon>
        <taxon>Candidatus Competibacter</taxon>
    </lineage>
</organism>
<dbReference type="PANTHER" id="PTHR30348">
    <property type="entry name" value="UNCHARACTERIZED PROTEIN YECE"/>
    <property type="match status" value="1"/>
</dbReference>
<dbReference type="RefSeq" id="WP_048674040.1">
    <property type="nucleotide sequence ID" value="NZ_CBTJ020000055.1"/>
</dbReference>
<dbReference type="SUPFAM" id="SSF117396">
    <property type="entry name" value="TM1631-like"/>
    <property type="match status" value="1"/>
</dbReference>
<sequence>MTPPRYHLGCPVWSNRDWVGSLFSAGTKSKDFLRQYSAAFDTVEGNNCFYGLPKPEIVTRWRDESAPGFRFCFKFPRAISHDQRLRGVAAETTAFLERLKPLAEADKLGPSFLQLPPSFGPDALPVLHDYLTVLPKDFQVAVEVRHQAFFNKGEDERQLNRMLLELGIDRVMLDSRALFSAEPMDADTRTAQGKKPRLPVHAISLGPRPFIRFIGHPDVDANRPFLEPWLDKLALWLAEGREPYFFAHTPNNRHAPQLVRLVKEQLRARLAKALSDDSGV</sequence>
<evidence type="ECO:0000313" key="2">
    <source>
        <dbReference type="Proteomes" id="UP000035760"/>
    </source>
</evidence>
<gene>
    <name evidence="1" type="ORF">BN873_470123</name>
</gene>
<dbReference type="Pfam" id="PF01904">
    <property type="entry name" value="DUF72"/>
    <property type="match status" value="1"/>
</dbReference>
<dbReference type="Gene3D" id="3.20.20.410">
    <property type="entry name" value="Protein of unknown function UPF0759"/>
    <property type="match status" value="1"/>
</dbReference>
<reference evidence="1" key="2">
    <citation type="submission" date="2014-03" db="EMBL/GenBank/DDBJ databases">
        <title>Candidatus Competibacter-lineage genomes retrieved from metagenomes reveal functional metabolic diversity.</title>
        <authorList>
            <person name="McIlroy S.J."/>
            <person name="Albertsen M."/>
            <person name="Andresen E.K."/>
            <person name="Saunders A.M."/>
            <person name="Kristiansen R."/>
            <person name="Stokholm-Bjerregaard M."/>
            <person name="Nielsen K.L."/>
            <person name="Nielsen P.H."/>
        </authorList>
    </citation>
    <scope>NUCLEOTIDE SEQUENCE</scope>
    <source>
        <strain evidence="1">Run_A_D11</strain>
    </source>
</reference>
<keyword evidence="2" id="KW-1185">Reference proteome</keyword>
<dbReference type="InterPro" id="IPR002763">
    <property type="entry name" value="DUF72"/>
</dbReference>
<dbReference type="InterPro" id="IPR036520">
    <property type="entry name" value="UPF0759_sf"/>
</dbReference>
<proteinExistence type="predicted"/>
<reference evidence="1" key="1">
    <citation type="submission" date="2013-07" db="EMBL/GenBank/DDBJ databases">
        <authorList>
            <person name="McIlroy S."/>
        </authorList>
    </citation>
    <scope>NUCLEOTIDE SEQUENCE [LARGE SCALE GENOMIC DNA]</scope>
    <source>
        <strain evidence="1">Run_A_D11</strain>
    </source>
</reference>
<dbReference type="AlphaFoldDB" id="W6M628"/>
<name>W6M628_9GAMM</name>
<dbReference type="EMBL" id="CBTJ020000055">
    <property type="protein sequence ID" value="CDI03381.1"/>
    <property type="molecule type" value="Genomic_DNA"/>
</dbReference>
<comment type="caution">
    <text evidence="1">The sequence shown here is derived from an EMBL/GenBank/DDBJ whole genome shotgun (WGS) entry which is preliminary data.</text>
</comment>
<dbReference type="PANTHER" id="PTHR30348:SF9">
    <property type="entry name" value="UPF0759 PROTEIN YECE"/>
    <property type="match status" value="1"/>
</dbReference>
<evidence type="ECO:0008006" key="3">
    <source>
        <dbReference type="Google" id="ProtNLM"/>
    </source>
</evidence>
<dbReference type="Proteomes" id="UP000035760">
    <property type="component" value="Unassembled WGS sequence"/>
</dbReference>
<accession>W6M628</accession>
<protein>
    <recommendedName>
        <fullName evidence="3">DUF72 domain-containing protein</fullName>
    </recommendedName>
</protein>
<dbReference type="OrthoDB" id="9780310at2"/>
<evidence type="ECO:0000313" key="1">
    <source>
        <dbReference type="EMBL" id="CDI03381.1"/>
    </source>
</evidence>